<dbReference type="EMBL" id="JBHSDK010000061">
    <property type="protein sequence ID" value="MFC4337839.1"/>
    <property type="molecule type" value="Genomic_DNA"/>
</dbReference>
<dbReference type="RefSeq" id="WP_380625227.1">
    <property type="nucleotide sequence ID" value="NZ_JBHSDK010000061.1"/>
</dbReference>
<proteinExistence type="predicted"/>
<keyword evidence="2" id="KW-1185">Reference proteome</keyword>
<name>A0ABV8U400_9ACTN</name>
<organism evidence="1 2">
    <name type="scientific">Salininema proteolyticum</name>
    <dbReference type="NCBI Taxonomy" id="1607685"/>
    <lineage>
        <taxon>Bacteria</taxon>
        <taxon>Bacillati</taxon>
        <taxon>Actinomycetota</taxon>
        <taxon>Actinomycetes</taxon>
        <taxon>Glycomycetales</taxon>
        <taxon>Glycomycetaceae</taxon>
        <taxon>Salininema</taxon>
    </lineage>
</organism>
<accession>A0ABV8U400</accession>
<evidence type="ECO:0000313" key="2">
    <source>
        <dbReference type="Proteomes" id="UP001595823"/>
    </source>
</evidence>
<reference evidence="2" key="1">
    <citation type="journal article" date="2019" name="Int. J. Syst. Evol. Microbiol.">
        <title>The Global Catalogue of Microorganisms (GCM) 10K type strain sequencing project: providing services to taxonomists for standard genome sequencing and annotation.</title>
        <authorList>
            <consortium name="The Broad Institute Genomics Platform"/>
            <consortium name="The Broad Institute Genome Sequencing Center for Infectious Disease"/>
            <person name="Wu L."/>
            <person name="Ma J."/>
        </authorList>
    </citation>
    <scope>NUCLEOTIDE SEQUENCE [LARGE SCALE GENOMIC DNA]</scope>
    <source>
        <strain evidence="2">IBRC-M 10908</strain>
    </source>
</reference>
<sequence>MVKRNGAAERPRLERDLLVEAEMEAEMEADEALLSGLEWTGGEVSGHWRSVLAENSDFSGSVFDGMELADTAFEKCVLSNSAWREATARRVALSHCQAIGWEAQLDVAEDLVVTDSRLDYAGLSLDMVRGAVRFERCRFKGARFVGNLSRVRFVDCDLGEADFSRVNRARDLDLRGTSMDGATGVMALKGAVISPDQAIAMAGMLAAEAGFTIAGEDGHER</sequence>
<gene>
    <name evidence="1" type="ORF">ACFPET_21830</name>
</gene>
<evidence type="ECO:0000313" key="1">
    <source>
        <dbReference type="EMBL" id="MFC4337839.1"/>
    </source>
</evidence>
<dbReference type="Gene3D" id="2.160.20.80">
    <property type="entry name" value="E3 ubiquitin-protein ligase SopA"/>
    <property type="match status" value="1"/>
</dbReference>
<comment type="caution">
    <text evidence="1">The sequence shown here is derived from an EMBL/GenBank/DDBJ whole genome shotgun (WGS) entry which is preliminary data.</text>
</comment>
<dbReference type="SUPFAM" id="SSF141571">
    <property type="entry name" value="Pentapeptide repeat-like"/>
    <property type="match status" value="1"/>
</dbReference>
<protein>
    <submittedName>
        <fullName evidence="1">Pentapeptide repeat-containing protein</fullName>
    </submittedName>
</protein>
<dbReference type="Proteomes" id="UP001595823">
    <property type="component" value="Unassembled WGS sequence"/>
</dbReference>